<reference evidence="2 3" key="1">
    <citation type="submission" date="2018-04" db="EMBL/GenBank/DDBJ databases">
        <title>Complete genome sequences of Streptomyces lydicus strain WYEC and characterization of antagonistic properties of biological control agents.</title>
        <authorList>
            <person name="Mariita R.M."/>
            <person name="Sello J.K."/>
        </authorList>
    </citation>
    <scope>NUCLEOTIDE SEQUENCE [LARGE SCALE GENOMIC DNA]</scope>
    <source>
        <strain evidence="2 3">WYEC 108</strain>
    </source>
</reference>
<name>A0A3S9YKI5_9ACTN</name>
<feature type="compositionally biased region" description="Low complexity" evidence="1">
    <location>
        <begin position="1"/>
        <end position="14"/>
    </location>
</feature>
<dbReference type="EMBL" id="CP029042">
    <property type="protein sequence ID" value="AZS75529.1"/>
    <property type="molecule type" value="Genomic_DNA"/>
</dbReference>
<protein>
    <submittedName>
        <fullName evidence="2">Uncharacterized protein</fullName>
    </submittedName>
</protein>
<organism evidence="2 3">
    <name type="scientific">Streptomyces lydicus</name>
    <dbReference type="NCBI Taxonomy" id="47763"/>
    <lineage>
        <taxon>Bacteria</taxon>
        <taxon>Bacillati</taxon>
        <taxon>Actinomycetota</taxon>
        <taxon>Actinomycetes</taxon>
        <taxon>Kitasatosporales</taxon>
        <taxon>Streptomycetaceae</taxon>
        <taxon>Streptomyces</taxon>
    </lineage>
</organism>
<evidence type="ECO:0000256" key="1">
    <source>
        <dbReference type="SAM" id="MobiDB-lite"/>
    </source>
</evidence>
<gene>
    <name evidence="2" type="ORF">DDE74_35675</name>
</gene>
<dbReference type="Gene3D" id="1.20.1260.10">
    <property type="match status" value="1"/>
</dbReference>
<accession>A0A3S9YKI5</accession>
<evidence type="ECO:0000313" key="2">
    <source>
        <dbReference type="EMBL" id="AZS75529.1"/>
    </source>
</evidence>
<evidence type="ECO:0000313" key="3">
    <source>
        <dbReference type="Proteomes" id="UP000275579"/>
    </source>
</evidence>
<proteinExistence type="predicted"/>
<dbReference type="InterPro" id="IPR012347">
    <property type="entry name" value="Ferritin-like"/>
</dbReference>
<feature type="region of interest" description="Disordered" evidence="1">
    <location>
        <begin position="1"/>
        <end position="29"/>
    </location>
</feature>
<dbReference type="AlphaFoldDB" id="A0A3S9YKI5"/>
<dbReference type="Proteomes" id="UP000275579">
    <property type="component" value="Chromosome"/>
</dbReference>
<sequence length="84" mass="8815">MAGGTRWAGTTTGRCPGGRPPPSSTGCGRRAAGGARFDLLFLKLAIARHQDAVSVTTDVLSEGNNALMEELVEELVEEMAKVMP</sequence>